<proteinExistence type="predicted"/>
<dbReference type="PANTHER" id="PTHR22736:SF2">
    <property type="entry name" value="COILED-COIL DOMAIN-CONTAINING PROTEIN 66"/>
    <property type="match status" value="1"/>
</dbReference>
<evidence type="ECO:0000256" key="1">
    <source>
        <dbReference type="SAM" id="Coils"/>
    </source>
</evidence>
<feature type="region of interest" description="Disordered" evidence="2">
    <location>
        <begin position="160"/>
        <end position="223"/>
    </location>
</feature>
<feature type="region of interest" description="Disordered" evidence="2">
    <location>
        <begin position="387"/>
        <end position="423"/>
    </location>
</feature>
<dbReference type="STRING" id="1676925.ENSPKIP00000029549"/>
<feature type="compositionally biased region" description="Basic and acidic residues" evidence="2">
    <location>
        <begin position="94"/>
        <end position="104"/>
    </location>
</feature>
<dbReference type="AlphaFoldDB" id="A0A3B3SFK3"/>
<evidence type="ECO:0000256" key="2">
    <source>
        <dbReference type="SAM" id="MobiDB-lite"/>
    </source>
</evidence>
<organism evidence="4 5">
    <name type="scientific">Paramormyrops kingsleyae</name>
    <dbReference type="NCBI Taxonomy" id="1676925"/>
    <lineage>
        <taxon>Eukaryota</taxon>
        <taxon>Metazoa</taxon>
        <taxon>Chordata</taxon>
        <taxon>Craniata</taxon>
        <taxon>Vertebrata</taxon>
        <taxon>Euteleostomi</taxon>
        <taxon>Actinopterygii</taxon>
        <taxon>Neopterygii</taxon>
        <taxon>Teleostei</taxon>
        <taxon>Osteoglossocephala</taxon>
        <taxon>Osteoglossomorpha</taxon>
        <taxon>Osteoglossiformes</taxon>
        <taxon>Mormyridae</taxon>
        <taxon>Paramormyrops</taxon>
    </lineage>
</organism>
<feature type="compositionally biased region" description="Basic and acidic residues" evidence="2">
    <location>
        <begin position="678"/>
        <end position="694"/>
    </location>
</feature>
<dbReference type="GO" id="GO:0008017">
    <property type="term" value="F:microtubule binding"/>
    <property type="evidence" value="ECO:0007669"/>
    <property type="project" value="TreeGrafter"/>
</dbReference>
<dbReference type="InterPro" id="IPR040467">
    <property type="entry name" value="CCDC66_dom"/>
</dbReference>
<keyword evidence="1" id="KW-0175">Coiled coil</keyword>
<dbReference type="GeneID" id="111843606"/>
<dbReference type="GO" id="GO:0060271">
    <property type="term" value="P:cilium assembly"/>
    <property type="evidence" value="ECO:0007669"/>
    <property type="project" value="TreeGrafter"/>
</dbReference>
<reference evidence="4" key="1">
    <citation type="submission" date="2025-08" db="UniProtKB">
        <authorList>
            <consortium name="Ensembl"/>
        </authorList>
    </citation>
    <scope>IDENTIFICATION</scope>
</reference>
<evidence type="ECO:0000259" key="3">
    <source>
        <dbReference type="Pfam" id="PF15236"/>
    </source>
</evidence>
<dbReference type="GeneTree" id="ENSGT00390000012411"/>
<feature type="coiled-coil region" evidence="1">
    <location>
        <begin position="233"/>
        <end position="260"/>
    </location>
</feature>
<keyword evidence="5" id="KW-1185">Reference proteome</keyword>
<feature type="compositionally biased region" description="Low complexity" evidence="2">
    <location>
        <begin position="632"/>
        <end position="642"/>
    </location>
</feature>
<accession>A0A3B3SFK3</accession>
<dbReference type="RefSeq" id="XP_023667060.1">
    <property type="nucleotide sequence ID" value="XM_023811292.2"/>
</dbReference>
<feature type="compositionally biased region" description="Low complexity" evidence="2">
    <location>
        <begin position="164"/>
        <end position="177"/>
    </location>
</feature>
<dbReference type="Proteomes" id="UP000261540">
    <property type="component" value="Unplaced"/>
</dbReference>
<dbReference type="InterPro" id="IPR039183">
    <property type="entry name" value="CCD66"/>
</dbReference>
<feature type="region of interest" description="Disordered" evidence="2">
    <location>
        <begin position="51"/>
        <end position="133"/>
    </location>
</feature>
<dbReference type="GO" id="GO:0005874">
    <property type="term" value="C:microtubule"/>
    <property type="evidence" value="ECO:0007669"/>
    <property type="project" value="TreeGrafter"/>
</dbReference>
<name>A0A3B3SFK3_9TELE</name>
<evidence type="ECO:0000313" key="4">
    <source>
        <dbReference type="Ensembl" id="ENSPKIP00000029549.1"/>
    </source>
</evidence>
<feature type="compositionally biased region" description="Basic and acidic residues" evidence="2">
    <location>
        <begin position="204"/>
        <end position="220"/>
    </location>
</feature>
<dbReference type="PANTHER" id="PTHR22736">
    <property type="entry name" value="COILED-COIL DOMAIN-CONTAINING PROTEIN 66"/>
    <property type="match status" value="1"/>
</dbReference>
<protein>
    <submittedName>
        <fullName evidence="4">Coiled-coil domain containing 66</fullName>
    </submittedName>
</protein>
<dbReference type="GO" id="GO:0005929">
    <property type="term" value="C:cilium"/>
    <property type="evidence" value="ECO:0007669"/>
    <property type="project" value="TreeGrafter"/>
</dbReference>
<evidence type="ECO:0000313" key="5">
    <source>
        <dbReference type="Proteomes" id="UP000261540"/>
    </source>
</evidence>
<dbReference type="Pfam" id="PF15236">
    <property type="entry name" value="CCDC66"/>
    <property type="match status" value="1"/>
</dbReference>
<feature type="domain" description="CCDC66" evidence="3">
    <location>
        <begin position="438"/>
        <end position="574"/>
    </location>
</feature>
<feature type="compositionally biased region" description="Basic and acidic residues" evidence="2">
    <location>
        <begin position="60"/>
        <end position="73"/>
    </location>
</feature>
<dbReference type="Ensembl" id="ENSPKIT00000010346.1">
    <property type="protein sequence ID" value="ENSPKIP00000029549.1"/>
    <property type="gene ID" value="ENSPKIG00000010727.1"/>
</dbReference>
<reference evidence="4" key="2">
    <citation type="submission" date="2025-09" db="UniProtKB">
        <authorList>
            <consortium name="Ensembl"/>
        </authorList>
    </citation>
    <scope>IDENTIFICATION</scope>
</reference>
<feature type="coiled-coil region" evidence="1">
    <location>
        <begin position="475"/>
        <end position="568"/>
    </location>
</feature>
<feature type="region of interest" description="Disordered" evidence="2">
    <location>
        <begin position="758"/>
        <end position="813"/>
    </location>
</feature>
<sequence>MNLGDGLMFELENGKAKLVLSSQGLESRNAKKVIPITRLEKVPVRLKQTYNKPVTGKPQRVQERLTDVRKRIDSQSVVARSEQQEAPKPPCRASLKDTGGDRKASPRTGAPARSWPLKKSGMDKQVTVQKRSEAARETLKNSLVCLTQQQLEQILSSINQATDGGSQSPGCSSQPQSEVQRGEVKEGVSGTEKSDTFSEPTSAHTDKSDMAMENAKDDRVIPNGFPAGLFSTLGEREREKDVLEAKREQWKKELDEQMALKRQKKVTPDVALNCGTVTGDHLTKAEEERILGESHERKLQQSRASVSVCCSQKDLPAAIRSAFVLGEATPVEHAFSAKKREDRRMWLQELDQQREEARLRKMQERQNQAQGEDLERWAMHFDSLQKRAPSQLPPATEGRDSGSPSARYTARPLSPPSTSSLAWEGTSTIAGDHLGWVSVDSSTGGGQRSNHLRTMTALLDPAQIEERERKRVKQLEHQRAIAAQVEERRRQREQEEALWRAEEQEEERRVAQERERLEQQYQLDSLQQRHKEELQALKAEELYLTVQRAQEEALRARQRQRIQELTRKGHDVSKLLRQLQVASDSADALSCRDSCSLTQNEEGPYAELQSGASPRRDTAVQTDADSASMGLAVATPAAAPTADGGPVEIPDAPVEQKPLPSTKKLKQEGQVLGRNPRKGKENENMRVADSREDPYEGFARTGRDHRRQGWNTQRPGKPFVPASERYPPGPRQRREESRLRRQAELLALVGQCATARLAHKEPPTAQLSHRQRPFTQKKEGRPQKGTSAGHVENSAQPAPLTAPDSTERPSSSSFVPYVRTDEVYHLDPLAPISRPSTQELQHHVPLGINHSKPTSNPLRDPLLNPELLKNKERQQAILKGLSELRQGLLLKQRELETALSPLLLRPEGMMSPTSQHV</sequence>
<feature type="region of interest" description="Disordered" evidence="2">
    <location>
        <begin position="599"/>
        <end position="739"/>
    </location>
</feature>
<feature type="compositionally biased region" description="Basic and acidic residues" evidence="2">
    <location>
        <begin position="180"/>
        <end position="196"/>
    </location>
</feature>